<feature type="chain" id="PRO_5041685539" description="Peptidase A1 domain-containing protein" evidence="3">
    <location>
        <begin position="28"/>
        <end position="395"/>
    </location>
</feature>
<comment type="similarity">
    <text evidence="1">Belongs to the peptidase A1 family.</text>
</comment>
<dbReference type="EMBL" id="PYSW02000032">
    <property type="protein sequence ID" value="KAG2378432.1"/>
    <property type="molecule type" value="Genomic_DNA"/>
</dbReference>
<accession>A0AA88KFL9</accession>
<dbReference type="Gene3D" id="2.40.70.10">
    <property type="entry name" value="Acid Proteases"/>
    <property type="match status" value="2"/>
</dbReference>
<dbReference type="InterPro" id="IPR001461">
    <property type="entry name" value="Aspartic_peptidase_A1"/>
</dbReference>
<dbReference type="Pfam" id="PF00026">
    <property type="entry name" value="Asp"/>
    <property type="match status" value="1"/>
</dbReference>
<keyword evidence="2" id="KW-1015">Disulfide bond</keyword>
<dbReference type="InterPro" id="IPR033121">
    <property type="entry name" value="PEPTIDASE_A1"/>
</dbReference>
<dbReference type="GO" id="GO:0006508">
    <property type="term" value="P:proteolysis"/>
    <property type="evidence" value="ECO:0007669"/>
    <property type="project" value="InterPro"/>
</dbReference>
<dbReference type="SUPFAM" id="SSF50630">
    <property type="entry name" value="Acid proteases"/>
    <property type="match status" value="1"/>
</dbReference>
<dbReference type="AlphaFoldDB" id="A0AA88KFL9"/>
<dbReference type="GO" id="GO:0004190">
    <property type="term" value="F:aspartic-type endopeptidase activity"/>
    <property type="evidence" value="ECO:0007669"/>
    <property type="project" value="InterPro"/>
</dbReference>
<protein>
    <recommendedName>
        <fullName evidence="4">Peptidase A1 domain-containing protein</fullName>
    </recommendedName>
</protein>
<name>A0AA88KFL9_NAELO</name>
<feature type="disulfide bond" evidence="2">
    <location>
        <begin position="87"/>
        <end position="91"/>
    </location>
</feature>
<dbReference type="RefSeq" id="XP_044545694.1">
    <property type="nucleotide sequence ID" value="XM_044698107.1"/>
</dbReference>
<evidence type="ECO:0000313" key="6">
    <source>
        <dbReference type="Proteomes" id="UP000816034"/>
    </source>
</evidence>
<evidence type="ECO:0000313" key="5">
    <source>
        <dbReference type="EMBL" id="KAG2378432.1"/>
    </source>
</evidence>
<evidence type="ECO:0000259" key="4">
    <source>
        <dbReference type="PROSITE" id="PS51767"/>
    </source>
</evidence>
<keyword evidence="3" id="KW-0732">Signal</keyword>
<dbReference type="PANTHER" id="PTHR47966">
    <property type="entry name" value="BETA-SITE APP-CLEAVING ENZYME, ISOFORM A-RELATED"/>
    <property type="match status" value="1"/>
</dbReference>
<organism evidence="5 6">
    <name type="scientific">Naegleria lovaniensis</name>
    <name type="common">Amoeba</name>
    <dbReference type="NCBI Taxonomy" id="51637"/>
    <lineage>
        <taxon>Eukaryota</taxon>
        <taxon>Discoba</taxon>
        <taxon>Heterolobosea</taxon>
        <taxon>Tetramitia</taxon>
        <taxon>Eutetramitia</taxon>
        <taxon>Vahlkampfiidae</taxon>
        <taxon>Naegleria</taxon>
    </lineage>
</organism>
<proteinExistence type="inferred from homology"/>
<feature type="domain" description="Peptidase A1" evidence="4">
    <location>
        <begin position="55"/>
        <end position="390"/>
    </location>
</feature>
<keyword evidence="6" id="KW-1185">Reference proteome</keyword>
<dbReference type="InterPro" id="IPR021109">
    <property type="entry name" value="Peptidase_aspartic_dom_sf"/>
</dbReference>
<comment type="caution">
    <text evidence="5">The sequence shown here is derived from an EMBL/GenBank/DDBJ whole genome shotgun (WGS) entry which is preliminary data.</text>
</comment>
<dbReference type="PROSITE" id="PS51767">
    <property type="entry name" value="PEPTIDASE_A1"/>
    <property type="match status" value="1"/>
</dbReference>
<dbReference type="Proteomes" id="UP000816034">
    <property type="component" value="Unassembled WGS sequence"/>
</dbReference>
<reference evidence="5 6" key="1">
    <citation type="journal article" date="2018" name="BMC Genomics">
        <title>The genome of Naegleria lovaniensis, the basis for a comparative approach to unravel pathogenicity factors of the human pathogenic amoeba N. fowleri.</title>
        <authorList>
            <person name="Liechti N."/>
            <person name="Schurch N."/>
            <person name="Bruggmann R."/>
            <person name="Wittwer M."/>
        </authorList>
    </citation>
    <scope>NUCLEOTIDE SEQUENCE [LARGE SCALE GENOMIC DNA]</scope>
    <source>
        <strain evidence="5 6">ATCC 30569</strain>
    </source>
</reference>
<evidence type="ECO:0000256" key="3">
    <source>
        <dbReference type="SAM" id="SignalP"/>
    </source>
</evidence>
<feature type="signal peptide" evidence="3">
    <location>
        <begin position="1"/>
        <end position="27"/>
    </location>
</feature>
<evidence type="ECO:0000256" key="1">
    <source>
        <dbReference type="ARBA" id="ARBA00007447"/>
    </source>
</evidence>
<sequence length="395" mass="43859">MQPPVIGLFYWTLFIIVCLCMVTTSSSCSSTTRRVGLKGEPLIVLPLSDYNNFYYTVNAHFGTDKSNTFKLLVNTNGGFLTVTSSKCGWQCWKHPKYDSSKSKTYKPDGRNVEWDIGEFQFYGILANDQLALLADDNSEAVLVKNVTFAELVKSSDSLEESYLQYDGLLGLSLIPEPSANNVFSFPSLISYLVNQQLISQRIFSVYLSEFLNVNQQHQKGKGALVLGGYSSDYYVGDVKFYPIPSDAAHWSFEFDGLKVNGKLFQNLGCGIGYKKKCMAQLDTSAFTIFTDSYTYSNLQIGANVSIPADCSQIKLTSIPTFSFVIGGNDYVIKPQDFVIENKAPVFGQLVCQGAINQADGLQQGEWIFGAVFQSIFYTIYDQQNGRIGLATAKHN</sequence>
<dbReference type="GeneID" id="68100525"/>
<evidence type="ECO:0000256" key="2">
    <source>
        <dbReference type="PIRSR" id="PIRSR601461-2"/>
    </source>
</evidence>
<gene>
    <name evidence="5" type="ORF">C9374_008071</name>
</gene>